<dbReference type="EMBL" id="CP009896">
    <property type="protein sequence ID" value="AIY16979.2"/>
    <property type="molecule type" value="Genomic_DNA"/>
</dbReference>
<dbReference type="PANTHER" id="PTHR34846">
    <property type="entry name" value="4-CARBOXYMUCONOLACTONE DECARBOXYLASE FAMILY PROTEIN (AFU_ORTHOLOGUE AFUA_6G11590)"/>
    <property type="match status" value="1"/>
</dbReference>
<dbReference type="Gene3D" id="1.20.1290.10">
    <property type="entry name" value="AhpD-like"/>
    <property type="match status" value="1"/>
</dbReference>
<evidence type="ECO:0000313" key="2">
    <source>
        <dbReference type="Proteomes" id="UP000030300"/>
    </source>
</evidence>
<accession>A0A0A1DI72</accession>
<dbReference type="InterPro" id="IPR029032">
    <property type="entry name" value="AhpD-like"/>
</dbReference>
<reference evidence="1 2" key="1">
    <citation type="journal article" date="2015" name="Genome Announc.">
        <title>Complete Genome Sequence of Steroid-Transforming Nocardioides simplex VKM Ac-2033D.</title>
        <authorList>
            <person name="Shtratnikova V.Y."/>
            <person name="Schelkunov M.I."/>
            <person name="Pekov Y.A."/>
            <person name="Fokina V.V."/>
            <person name="Logacheva M.D."/>
            <person name="Sokolov S.L."/>
            <person name="Bragin E.Y."/>
            <person name="Ashapkin V.V."/>
            <person name="Donova M.V."/>
        </authorList>
    </citation>
    <scope>NUCLEOTIDE SEQUENCE [LARGE SCALE GENOMIC DNA]</scope>
    <source>
        <strain evidence="1 2">VKM Ac-2033D</strain>
    </source>
</reference>
<dbReference type="SUPFAM" id="SSF69118">
    <property type="entry name" value="AhpD-like"/>
    <property type="match status" value="1"/>
</dbReference>
<organism evidence="1 2">
    <name type="scientific">Nocardioides simplex</name>
    <name type="common">Arthrobacter simplex</name>
    <dbReference type="NCBI Taxonomy" id="2045"/>
    <lineage>
        <taxon>Bacteria</taxon>
        <taxon>Bacillati</taxon>
        <taxon>Actinomycetota</taxon>
        <taxon>Actinomycetes</taxon>
        <taxon>Propionibacteriales</taxon>
        <taxon>Nocardioidaceae</taxon>
        <taxon>Pimelobacter</taxon>
    </lineage>
</organism>
<dbReference type="InterPro" id="IPR003779">
    <property type="entry name" value="CMD-like"/>
</dbReference>
<dbReference type="STRING" id="2045.KR76_09820"/>
<sequence>MRGVATFASMTGNERRAPWLAPDELDAGQRALYDAIVGGDRGRDPAFALTDAHGRLEGPFDAMLLAPATGGAVQELGAALRYRTSLTGREREIAVLAVAHAHDSAFEIYAHERVARRSGLSEAELADLREGRAAGTFGADEAQVHAVVAALVATRDLDDASFRAGEAALGRARLAELVTLVGYYEMLALSLRVWRVPLPDAD</sequence>
<gene>
    <name evidence="1" type="ORF">KR76_09820</name>
</gene>
<proteinExistence type="predicted"/>
<dbReference type="eggNOG" id="COG2128">
    <property type="taxonomic scope" value="Bacteria"/>
</dbReference>
<dbReference type="GO" id="GO:0051920">
    <property type="term" value="F:peroxiredoxin activity"/>
    <property type="evidence" value="ECO:0007669"/>
    <property type="project" value="InterPro"/>
</dbReference>
<dbReference type="AlphaFoldDB" id="A0A0A1DI72"/>
<protein>
    <submittedName>
        <fullName evidence="1">Uncharacterized protein</fullName>
    </submittedName>
</protein>
<name>A0A0A1DI72_NOCSI</name>
<dbReference type="Pfam" id="PF02627">
    <property type="entry name" value="CMD"/>
    <property type="match status" value="1"/>
</dbReference>
<dbReference type="PANTHER" id="PTHR34846:SF11">
    <property type="entry name" value="4-CARBOXYMUCONOLACTONE DECARBOXYLASE FAMILY PROTEIN (AFU_ORTHOLOGUE AFUA_6G11590)"/>
    <property type="match status" value="1"/>
</dbReference>
<dbReference type="HOGENOM" id="CLU_082760_3_2_11"/>
<keyword evidence="2" id="KW-1185">Reference proteome</keyword>
<dbReference type="KEGG" id="psim:KR76_09820"/>
<dbReference type="Proteomes" id="UP000030300">
    <property type="component" value="Chromosome"/>
</dbReference>
<evidence type="ECO:0000313" key="1">
    <source>
        <dbReference type="EMBL" id="AIY16979.2"/>
    </source>
</evidence>